<dbReference type="EMBL" id="JBHSWB010000002">
    <property type="protein sequence ID" value="MFC6663216.1"/>
    <property type="molecule type" value="Genomic_DNA"/>
</dbReference>
<dbReference type="CDD" id="cd02549">
    <property type="entry name" value="Peptidase_C39A"/>
    <property type="match status" value="1"/>
</dbReference>
<gene>
    <name evidence="2" type="ORF">ACFP90_24540</name>
</gene>
<organism evidence="2 3">
    <name type="scientific">Deinococcus multiflagellatus</name>
    <dbReference type="NCBI Taxonomy" id="1656887"/>
    <lineage>
        <taxon>Bacteria</taxon>
        <taxon>Thermotogati</taxon>
        <taxon>Deinococcota</taxon>
        <taxon>Deinococci</taxon>
        <taxon>Deinococcales</taxon>
        <taxon>Deinococcaceae</taxon>
        <taxon>Deinococcus</taxon>
    </lineage>
</organism>
<dbReference type="Pfam" id="PF13529">
    <property type="entry name" value="Peptidase_C39_2"/>
    <property type="match status" value="1"/>
</dbReference>
<sequence>MQLLLFNTTDTALRLRDQGQLGQPSAWYKVLKIPRLSQMVYPNGGPVWCSPTSVSMLLGFWKRPVRVPDAAKATYDATYEGFGNWPFNTACAATQGLQAFVTRMGSLRDAEAYLQGGVPLALSLRLKAGELPGAPLSWSDGHLLVLIGFDAQGNPVVNDPAAQSDADVQRTYPRATFERLWLNHAGGLAYMMAPRVN</sequence>
<keyword evidence="3" id="KW-1185">Reference proteome</keyword>
<reference evidence="3" key="1">
    <citation type="journal article" date="2019" name="Int. J. Syst. Evol. Microbiol.">
        <title>The Global Catalogue of Microorganisms (GCM) 10K type strain sequencing project: providing services to taxonomists for standard genome sequencing and annotation.</title>
        <authorList>
            <consortium name="The Broad Institute Genomics Platform"/>
            <consortium name="The Broad Institute Genome Sequencing Center for Infectious Disease"/>
            <person name="Wu L."/>
            <person name="Ma J."/>
        </authorList>
    </citation>
    <scope>NUCLEOTIDE SEQUENCE [LARGE SCALE GENOMIC DNA]</scope>
    <source>
        <strain evidence="3">CCUG 63830</strain>
    </source>
</reference>
<dbReference type="InterPro" id="IPR039564">
    <property type="entry name" value="Peptidase_C39-like"/>
</dbReference>
<name>A0ABW1ZS71_9DEIO</name>
<evidence type="ECO:0000259" key="1">
    <source>
        <dbReference type="Pfam" id="PF13529"/>
    </source>
</evidence>
<dbReference type="RefSeq" id="WP_318010925.1">
    <property type="nucleotide sequence ID" value="NZ_JAIQXV010000021.1"/>
</dbReference>
<accession>A0ABW1ZS71</accession>
<protein>
    <submittedName>
        <fullName evidence="2">Peptidase C39 family protein</fullName>
    </submittedName>
</protein>
<comment type="caution">
    <text evidence="2">The sequence shown here is derived from an EMBL/GenBank/DDBJ whole genome shotgun (WGS) entry which is preliminary data.</text>
</comment>
<feature type="domain" description="Peptidase C39-like" evidence="1">
    <location>
        <begin position="31"/>
        <end position="161"/>
    </location>
</feature>
<proteinExistence type="predicted"/>
<dbReference type="InterPro" id="IPR039563">
    <property type="entry name" value="Peptidase_C39_single_dom"/>
</dbReference>
<dbReference type="Proteomes" id="UP001596317">
    <property type="component" value="Unassembled WGS sequence"/>
</dbReference>
<evidence type="ECO:0000313" key="3">
    <source>
        <dbReference type="Proteomes" id="UP001596317"/>
    </source>
</evidence>
<evidence type="ECO:0000313" key="2">
    <source>
        <dbReference type="EMBL" id="MFC6663216.1"/>
    </source>
</evidence>
<dbReference type="Gene3D" id="3.90.70.10">
    <property type="entry name" value="Cysteine proteinases"/>
    <property type="match status" value="1"/>
</dbReference>